<keyword evidence="4 6" id="KW-1133">Transmembrane helix</keyword>
<evidence type="ECO:0000313" key="7">
    <source>
        <dbReference type="EMBL" id="OWF51773.1"/>
    </source>
</evidence>
<feature type="transmembrane region" description="Helical" evidence="6">
    <location>
        <begin position="304"/>
        <end position="326"/>
    </location>
</feature>
<dbReference type="Proteomes" id="UP000242188">
    <property type="component" value="Unassembled WGS sequence"/>
</dbReference>
<comment type="subcellular location">
    <subcellularLocation>
        <location evidence="1">Membrane</location>
        <topology evidence="1">Multi-pass membrane protein</topology>
    </subcellularLocation>
</comment>
<organism evidence="7 8">
    <name type="scientific">Mizuhopecten yessoensis</name>
    <name type="common">Japanese scallop</name>
    <name type="synonym">Patinopecten yessoensis</name>
    <dbReference type="NCBI Taxonomy" id="6573"/>
    <lineage>
        <taxon>Eukaryota</taxon>
        <taxon>Metazoa</taxon>
        <taxon>Spiralia</taxon>
        <taxon>Lophotrochozoa</taxon>
        <taxon>Mollusca</taxon>
        <taxon>Bivalvia</taxon>
        <taxon>Autobranchia</taxon>
        <taxon>Pteriomorphia</taxon>
        <taxon>Pectinida</taxon>
        <taxon>Pectinoidea</taxon>
        <taxon>Pectinidae</taxon>
        <taxon>Mizuhopecten</taxon>
    </lineage>
</organism>
<feature type="transmembrane region" description="Helical" evidence="6">
    <location>
        <begin position="91"/>
        <end position="109"/>
    </location>
</feature>
<dbReference type="GO" id="GO:0022857">
    <property type="term" value="F:transmembrane transporter activity"/>
    <property type="evidence" value="ECO:0007669"/>
    <property type="project" value="InterPro"/>
</dbReference>
<dbReference type="InterPro" id="IPR006043">
    <property type="entry name" value="NCS2"/>
</dbReference>
<feature type="transmembrane region" description="Helical" evidence="6">
    <location>
        <begin position="65"/>
        <end position="85"/>
    </location>
</feature>
<dbReference type="OrthoDB" id="1641903at2759"/>
<reference evidence="7 8" key="1">
    <citation type="journal article" date="2017" name="Nat. Ecol. Evol.">
        <title>Scallop genome provides insights into evolution of bilaterian karyotype and development.</title>
        <authorList>
            <person name="Wang S."/>
            <person name="Zhang J."/>
            <person name="Jiao W."/>
            <person name="Li J."/>
            <person name="Xun X."/>
            <person name="Sun Y."/>
            <person name="Guo X."/>
            <person name="Huan P."/>
            <person name="Dong B."/>
            <person name="Zhang L."/>
            <person name="Hu X."/>
            <person name="Sun X."/>
            <person name="Wang J."/>
            <person name="Zhao C."/>
            <person name="Wang Y."/>
            <person name="Wang D."/>
            <person name="Huang X."/>
            <person name="Wang R."/>
            <person name="Lv J."/>
            <person name="Li Y."/>
            <person name="Zhang Z."/>
            <person name="Liu B."/>
            <person name="Lu W."/>
            <person name="Hui Y."/>
            <person name="Liang J."/>
            <person name="Zhou Z."/>
            <person name="Hou R."/>
            <person name="Li X."/>
            <person name="Liu Y."/>
            <person name="Li H."/>
            <person name="Ning X."/>
            <person name="Lin Y."/>
            <person name="Zhao L."/>
            <person name="Xing Q."/>
            <person name="Dou J."/>
            <person name="Li Y."/>
            <person name="Mao J."/>
            <person name="Guo H."/>
            <person name="Dou H."/>
            <person name="Li T."/>
            <person name="Mu C."/>
            <person name="Jiang W."/>
            <person name="Fu Q."/>
            <person name="Fu X."/>
            <person name="Miao Y."/>
            <person name="Liu J."/>
            <person name="Yu Q."/>
            <person name="Li R."/>
            <person name="Liao H."/>
            <person name="Li X."/>
            <person name="Kong Y."/>
            <person name="Jiang Z."/>
            <person name="Chourrout D."/>
            <person name="Li R."/>
            <person name="Bao Z."/>
        </authorList>
    </citation>
    <scope>NUCLEOTIDE SEQUENCE [LARGE SCALE GENOMIC DNA]</scope>
    <source>
        <strain evidence="7 8">PY_sf001</strain>
    </source>
</reference>
<comment type="caution">
    <text evidence="7">The sequence shown here is derived from an EMBL/GenBank/DDBJ whole genome shotgun (WGS) entry which is preliminary data.</text>
</comment>
<dbReference type="STRING" id="6573.A0A210QSQ2"/>
<feature type="transmembrane region" description="Helical" evidence="6">
    <location>
        <begin position="362"/>
        <end position="380"/>
    </location>
</feature>
<gene>
    <name evidence="7" type="ORF">KP79_PYT17438</name>
</gene>
<keyword evidence="8" id="KW-1185">Reference proteome</keyword>
<name>A0A210QSQ2_MIZYE</name>
<dbReference type="PANTHER" id="PTHR11119">
    <property type="entry name" value="XANTHINE-URACIL / VITAMIN C PERMEASE FAMILY MEMBER"/>
    <property type="match status" value="1"/>
</dbReference>
<evidence type="ECO:0000256" key="5">
    <source>
        <dbReference type="ARBA" id="ARBA00023136"/>
    </source>
</evidence>
<dbReference type="EMBL" id="NEDP02002060">
    <property type="protein sequence ID" value="OWF51773.1"/>
    <property type="molecule type" value="Genomic_DNA"/>
</dbReference>
<dbReference type="GO" id="GO:0016020">
    <property type="term" value="C:membrane"/>
    <property type="evidence" value="ECO:0007669"/>
    <property type="project" value="UniProtKB-SubCell"/>
</dbReference>
<dbReference type="Pfam" id="PF00860">
    <property type="entry name" value="Xan_ur_permease"/>
    <property type="match status" value="1"/>
</dbReference>
<evidence type="ECO:0000256" key="4">
    <source>
        <dbReference type="ARBA" id="ARBA00022989"/>
    </source>
</evidence>
<evidence type="ECO:0000256" key="2">
    <source>
        <dbReference type="ARBA" id="ARBA00008821"/>
    </source>
</evidence>
<evidence type="ECO:0000256" key="6">
    <source>
        <dbReference type="SAM" id="Phobius"/>
    </source>
</evidence>
<feature type="transmembrane region" description="Helical" evidence="6">
    <location>
        <begin position="332"/>
        <end position="350"/>
    </location>
</feature>
<sequence length="482" mass="52649">MVPMLALSSLPGWKCPSYLSVIAGNTSLDNVADSVNYLNGNYISGKHLFEEEHVFPKLRVLQGSLMMAGIVHMIVGMTGVIGILLRYIGPLTVVPTLILVAIPQALILGKFCEPSWVVAAVTVMSSGILALYLDGRNIPVPIWSRAGGFNIIRFPLHKIFSILLGIIIGCSLSAILTATNVYSDDPTSIDYRARTDYGLKAIYASPWFCLPYPGTYGAPTISIGIFVTYLIPTWISIIDSIADYYACAKIVRTPPPPFHAVNRGLAVEGFFSFLAGGFGTGHATTTFGFNIGIIGMTKVGSRQVFQMFGIQLVIVAIIGKLSAVFVAIPYPVIGGATILVTASFFGVIFSNLSHVNLNSTRNLMVIGMSLLLGLMIPHWAKQNVDKFETGTQQLTDLIRILMTNSNFIGGFVAFFLDNTLPGSRKDRGLLAWTSDGDRNEEETETSGYEETTDVYEIPFITKILKKFRITRYIPISPTFRKK</sequence>
<protein>
    <submittedName>
        <fullName evidence="7">Solute carrier family 23 member 2</fullName>
    </submittedName>
</protein>
<keyword evidence="5 6" id="KW-0472">Membrane</keyword>
<accession>A0A210QSQ2</accession>
<keyword evidence="3 6" id="KW-0812">Transmembrane</keyword>
<feature type="transmembrane region" description="Helical" evidence="6">
    <location>
        <begin position="159"/>
        <end position="182"/>
    </location>
</feature>
<dbReference type="AlphaFoldDB" id="A0A210QSQ2"/>
<proteinExistence type="inferred from homology"/>
<evidence type="ECO:0000256" key="1">
    <source>
        <dbReference type="ARBA" id="ARBA00004141"/>
    </source>
</evidence>
<feature type="transmembrane region" description="Helical" evidence="6">
    <location>
        <begin position="116"/>
        <end position="133"/>
    </location>
</feature>
<feature type="transmembrane region" description="Helical" evidence="6">
    <location>
        <begin position="400"/>
        <end position="420"/>
    </location>
</feature>
<comment type="similarity">
    <text evidence="2">Belongs to the nucleobase:cation symporter-2 (NCS2) (TC 2.A.40) family.</text>
</comment>
<evidence type="ECO:0000313" key="8">
    <source>
        <dbReference type="Proteomes" id="UP000242188"/>
    </source>
</evidence>
<evidence type="ECO:0000256" key="3">
    <source>
        <dbReference type="ARBA" id="ARBA00022692"/>
    </source>
</evidence>